<evidence type="ECO:0000256" key="1">
    <source>
        <dbReference type="SAM" id="MobiDB-lite"/>
    </source>
</evidence>
<sequence>MFLLDDMGLQCFSKIVNSLDFKNTWIQGEWSENYDDAYVKRKWIAAPLLRWSPEIEILMAQLATRISRGSQLKKVTKKNTEPQEFSLTKLKAHPLPALEPTPLQEKQQPSVISQIV</sequence>
<dbReference type="InterPro" id="IPR039341">
    <property type="entry name" value="CFAP99"/>
</dbReference>
<evidence type="ECO:0000313" key="2">
    <source>
        <dbReference type="Ensembl" id="ENSHHUP00000089069.1"/>
    </source>
</evidence>
<feature type="region of interest" description="Disordered" evidence="1">
    <location>
        <begin position="97"/>
        <end position="116"/>
    </location>
</feature>
<proteinExistence type="predicted"/>
<reference evidence="2" key="3">
    <citation type="submission" date="2025-09" db="UniProtKB">
        <authorList>
            <consortium name="Ensembl"/>
        </authorList>
    </citation>
    <scope>IDENTIFICATION</scope>
</reference>
<accession>A0A4W5RW72</accession>
<dbReference type="STRING" id="62062.ENSHHUP00000089069"/>
<feature type="compositionally biased region" description="Polar residues" evidence="1">
    <location>
        <begin position="104"/>
        <end position="116"/>
    </location>
</feature>
<reference evidence="3" key="1">
    <citation type="submission" date="2018-06" db="EMBL/GenBank/DDBJ databases">
        <title>Genome assembly of Danube salmon.</title>
        <authorList>
            <person name="Macqueen D.J."/>
            <person name="Gundappa M.K."/>
        </authorList>
    </citation>
    <scope>NUCLEOTIDE SEQUENCE [LARGE SCALE GENOMIC DNA]</scope>
</reference>
<name>A0A4W5RW72_9TELE</name>
<keyword evidence="3" id="KW-1185">Reference proteome</keyword>
<dbReference type="Proteomes" id="UP000314982">
    <property type="component" value="Unassembled WGS sequence"/>
</dbReference>
<organism evidence="2 3">
    <name type="scientific">Hucho hucho</name>
    <name type="common">huchen</name>
    <dbReference type="NCBI Taxonomy" id="62062"/>
    <lineage>
        <taxon>Eukaryota</taxon>
        <taxon>Metazoa</taxon>
        <taxon>Chordata</taxon>
        <taxon>Craniata</taxon>
        <taxon>Vertebrata</taxon>
        <taxon>Euteleostomi</taxon>
        <taxon>Actinopterygii</taxon>
        <taxon>Neopterygii</taxon>
        <taxon>Teleostei</taxon>
        <taxon>Protacanthopterygii</taxon>
        <taxon>Salmoniformes</taxon>
        <taxon>Salmonidae</taxon>
        <taxon>Salmoninae</taxon>
        <taxon>Hucho</taxon>
    </lineage>
</organism>
<dbReference type="PANTHER" id="PTHR34649">
    <property type="entry name" value="CILIA- AND FLAGELLA-ASSOCIATED PROTEIN 99"/>
    <property type="match status" value="1"/>
</dbReference>
<dbReference type="PANTHER" id="PTHR34649:SF1">
    <property type="entry name" value="CILIA- AND FLAGELLA-ASSOCIATED PROTEIN 99"/>
    <property type="match status" value="1"/>
</dbReference>
<reference evidence="2" key="2">
    <citation type="submission" date="2025-08" db="UniProtKB">
        <authorList>
            <consortium name="Ensembl"/>
        </authorList>
    </citation>
    <scope>IDENTIFICATION</scope>
</reference>
<protein>
    <submittedName>
        <fullName evidence="2">Uncharacterized protein</fullName>
    </submittedName>
</protein>
<dbReference type="Ensembl" id="ENSHHUT00000091830.1">
    <property type="protein sequence ID" value="ENSHHUP00000089069.1"/>
    <property type="gene ID" value="ENSHHUG00000051434.1"/>
</dbReference>
<evidence type="ECO:0000313" key="3">
    <source>
        <dbReference type="Proteomes" id="UP000314982"/>
    </source>
</evidence>
<dbReference type="AlphaFoldDB" id="A0A4W5RW72"/>